<evidence type="ECO:0000313" key="2">
    <source>
        <dbReference type="EMBL" id="OGD38702.1"/>
    </source>
</evidence>
<accession>A0A1F5C790</accession>
<keyword evidence="1" id="KW-0472">Membrane</keyword>
<feature type="transmembrane region" description="Helical" evidence="1">
    <location>
        <begin position="98"/>
        <end position="118"/>
    </location>
</feature>
<feature type="transmembrane region" description="Helical" evidence="1">
    <location>
        <begin position="71"/>
        <end position="92"/>
    </location>
</feature>
<name>A0A1F5C790_9BACT</name>
<organism evidence="2 3">
    <name type="scientific">Candidatus Azambacteria bacterium RIFCSPLOWO2_01_FULL_37_9</name>
    <dbReference type="NCBI Taxonomy" id="1797297"/>
    <lineage>
        <taxon>Bacteria</taxon>
        <taxon>Candidatus Azamiibacteriota</taxon>
    </lineage>
</organism>
<evidence type="ECO:0000256" key="1">
    <source>
        <dbReference type="SAM" id="Phobius"/>
    </source>
</evidence>
<gene>
    <name evidence="2" type="ORF">A2907_00355</name>
</gene>
<proteinExistence type="predicted"/>
<sequence length="122" mass="13635">MLKFLLGGIIFATGISWASFAAIVFSVDPKDVGGVGIALFYTSLFLGLSGVLFLLMAYLRNKKLRINVKEMIHNIFRHSILLSVFFVGLLFLHQSNMLNIISVVCLAVFTLAVEIYFLKMNQ</sequence>
<dbReference type="AlphaFoldDB" id="A0A1F5C790"/>
<feature type="transmembrane region" description="Helical" evidence="1">
    <location>
        <begin position="37"/>
        <end position="59"/>
    </location>
</feature>
<protein>
    <recommendedName>
        <fullName evidence="4">EamA domain-containing protein</fullName>
    </recommendedName>
</protein>
<keyword evidence="1" id="KW-0812">Transmembrane</keyword>
<dbReference type="Proteomes" id="UP000177947">
    <property type="component" value="Unassembled WGS sequence"/>
</dbReference>
<keyword evidence="1" id="KW-1133">Transmembrane helix</keyword>
<evidence type="ECO:0000313" key="3">
    <source>
        <dbReference type="Proteomes" id="UP000177947"/>
    </source>
</evidence>
<comment type="caution">
    <text evidence="2">The sequence shown here is derived from an EMBL/GenBank/DDBJ whole genome shotgun (WGS) entry which is preliminary data.</text>
</comment>
<evidence type="ECO:0008006" key="4">
    <source>
        <dbReference type="Google" id="ProtNLM"/>
    </source>
</evidence>
<dbReference type="EMBL" id="MEYQ01000035">
    <property type="protein sequence ID" value="OGD38702.1"/>
    <property type="molecule type" value="Genomic_DNA"/>
</dbReference>
<reference evidence="2 3" key="1">
    <citation type="journal article" date="2016" name="Nat. Commun.">
        <title>Thousands of microbial genomes shed light on interconnected biogeochemical processes in an aquifer system.</title>
        <authorList>
            <person name="Anantharaman K."/>
            <person name="Brown C.T."/>
            <person name="Hug L.A."/>
            <person name="Sharon I."/>
            <person name="Castelle C.J."/>
            <person name="Probst A.J."/>
            <person name="Thomas B.C."/>
            <person name="Singh A."/>
            <person name="Wilkins M.J."/>
            <person name="Karaoz U."/>
            <person name="Brodie E.L."/>
            <person name="Williams K.H."/>
            <person name="Hubbard S.S."/>
            <person name="Banfield J.F."/>
        </authorList>
    </citation>
    <scope>NUCLEOTIDE SEQUENCE [LARGE SCALE GENOMIC DNA]</scope>
</reference>